<reference evidence="8 9" key="1">
    <citation type="journal article" date="2017" name="Gigascience">
        <title>Genome sequence of the small brown planthopper, Laodelphax striatellus.</title>
        <authorList>
            <person name="Zhu J."/>
            <person name="Jiang F."/>
            <person name="Wang X."/>
            <person name="Yang P."/>
            <person name="Bao Y."/>
            <person name="Zhao W."/>
            <person name="Wang W."/>
            <person name="Lu H."/>
            <person name="Wang Q."/>
            <person name="Cui N."/>
            <person name="Li J."/>
            <person name="Chen X."/>
            <person name="Luo L."/>
            <person name="Yu J."/>
            <person name="Kang L."/>
            <person name="Cui F."/>
        </authorList>
    </citation>
    <scope>NUCLEOTIDE SEQUENCE [LARGE SCALE GENOMIC DNA]</scope>
    <source>
        <strain evidence="8">Lst14</strain>
    </source>
</reference>
<feature type="region of interest" description="Disordered" evidence="5">
    <location>
        <begin position="146"/>
        <end position="194"/>
    </location>
</feature>
<dbReference type="PANTHER" id="PTHR23110:SF105">
    <property type="entry name" value="RIBBON, ISOFORM C"/>
    <property type="match status" value="1"/>
</dbReference>
<organism evidence="8 9">
    <name type="scientific">Laodelphax striatellus</name>
    <name type="common">Small brown planthopper</name>
    <name type="synonym">Delphax striatella</name>
    <dbReference type="NCBI Taxonomy" id="195883"/>
    <lineage>
        <taxon>Eukaryota</taxon>
        <taxon>Metazoa</taxon>
        <taxon>Ecdysozoa</taxon>
        <taxon>Arthropoda</taxon>
        <taxon>Hexapoda</taxon>
        <taxon>Insecta</taxon>
        <taxon>Pterygota</taxon>
        <taxon>Neoptera</taxon>
        <taxon>Paraneoptera</taxon>
        <taxon>Hemiptera</taxon>
        <taxon>Auchenorrhyncha</taxon>
        <taxon>Fulgoroidea</taxon>
        <taxon>Delphacidae</taxon>
        <taxon>Criomorphinae</taxon>
        <taxon>Laodelphax</taxon>
    </lineage>
</organism>
<dbReference type="InterPro" id="IPR000210">
    <property type="entry name" value="BTB/POZ_dom"/>
</dbReference>
<dbReference type="GO" id="GO:0006357">
    <property type="term" value="P:regulation of transcription by RNA polymerase II"/>
    <property type="evidence" value="ECO:0007669"/>
    <property type="project" value="TreeGrafter"/>
</dbReference>
<protein>
    <recommendedName>
        <fullName evidence="10">BTB domain-containing protein</fullName>
    </recommendedName>
</protein>
<dbReference type="AlphaFoldDB" id="A0A482X112"/>
<dbReference type="SUPFAM" id="SSF46689">
    <property type="entry name" value="Homeodomain-like"/>
    <property type="match status" value="1"/>
</dbReference>
<dbReference type="EMBL" id="QKKF02019874">
    <property type="protein sequence ID" value="RZF39312.1"/>
    <property type="molecule type" value="Genomic_DNA"/>
</dbReference>
<evidence type="ECO:0000259" key="6">
    <source>
        <dbReference type="PROSITE" id="PS50097"/>
    </source>
</evidence>
<dbReference type="GO" id="GO:0003677">
    <property type="term" value="F:DNA binding"/>
    <property type="evidence" value="ECO:0007669"/>
    <property type="project" value="UniProtKB-UniRule"/>
</dbReference>
<dbReference type="Pfam" id="PF00651">
    <property type="entry name" value="BTB"/>
    <property type="match status" value="1"/>
</dbReference>
<feature type="compositionally biased region" description="Basic and acidic residues" evidence="5">
    <location>
        <begin position="527"/>
        <end position="537"/>
    </location>
</feature>
<keyword evidence="2 4" id="KW-0238">DNA-binding</keyword>
<proteinExistence type="predicted"/>
<dbReference type="SMART" id="SM00225">
    <property type="entry name" value="BTB"/>
    <property type="match status" value="1"/>
</dbReference>
<evidence type="ECO:0000313" key="9">
    <source>
        <dbReference type="Proteomes" id="UP000291343"/>
    </source>
</evidence>
<dbReference type="FunFam" id="1.10.10.60:FF:000019">
    <property type="entry name" value="Ligand-dependent corepressor isoform 1"/>
    <property type="match status" value="1"/>
</dbReference>
<feature type="compositionally biased region" description="Polar residues" evidence="5">
    <location>
        <begin position="174"/>
        <end position="189"/>
    </location>
</feature>
<comment type="caution">
    <text evidence="8">The sequence shown here is derived from an EMBL/GenBank/DDBJ whole genome shotgun (WGS) entry which is preliminary data.</text>
</comment>
<feature type="compositionally biased region" description="Low complexity" evidence="5">
    <location>
        <begin position="474"/>
        <end position="490"/>
    </location>
</feature>
<evidence type="ECO:0000256" key="1">
    <source>
        <dbReference type="ARBA" id="ARBA00004123"/>
    </source>
</evidence>
<feature type="domain" description="HTH psq-type" evidence="7">
    <location>
        <begin position="331"/>
        <end position="382"/>
    </location>
</feature>
<dbReference type="InterPro" id="IPR007889">
    <property type="entry name" value="HTH_Psq"/>
</dbReference>
<dbReference type="InParanoid" id="A0A482X112"/>
<feature type="region of interest" description="Disordered" evidence="5">
    <location>
        <begin position="252"/>
        <end position="292"/>
    </location>
</feature>
<evidence type="ECO:0000256" key="2">
    <source>
        <dbReference type="ARBA" id="ARBA00023125"/>
    </source>
</evidence>
<sequence>MAGGGGGGGGGSSQQYCLRWNNHRSNLLTVFDQLLQNEAFTDVTLTCEGGTSVKCHKMVLAACSHPVVVLKDVRYSEMKAILEYMYRGEVNVAQDQLGALLKVAEALKIKGLVEDNTTAAATATKTQTAAGSAATAEDPNVISTSSAAANVSSVPHSSGLSNNSDEASPPHSTPYATPHSTGIHQQPTLPKSPYMYAAPHRAANNNSTAAALNNCYNAAAMFSSDMSPLSRKKLSSMMASRDTPILRTVLGQGQAGQGQGQADSSQPVPLSVKSEQMHEDTTSPYTDISAMDEDEKNNKLALMHSTSPQSMYNDGTGGVSSAIATYVPTQKPEWKRYKQYTRADILSAIEAVRLGMSALQAARKYGVPSRTLYDKVKKLGITTSRPFRRGSSNGNGGVGLNYSSFSGAGSGGVPALKGGDDDPGAPGYMRVEYGGFLQYQLIDHGNGGGGGKQLTDQLIDREGGAGGGGGGNLSGNSSSPGNNVRSPSPNLIKYAHRNSITPSPSPSQQQSQGNDDMDDDDDDDVDERGGDKMHHDDEDQVEDLSVSRKTADSQPPPSRVIMPPMSEATAALLTTGSDSHQSSRD</sequence>
<evidence type="ECO:0000259" key="7">
    <source>
        <dbReference type="PROSITE" id="PS50960"/>
    </source>
</evidence>
<dbReference type="OrthoDB" id="10261408at2759"/>
<feature type="compositionally biased region" description="Gly residues" evidence="5">
    <location>
        <begin position="464"/>
        <end position="473"/>
    </location>
</feature>
<keyword evidence="3 4" id="KW-0539">Nucleus</keyword>
<name>A0A482X112_LAOST</name>
<dbReference type="STRING" id="195883.A0A482X112"/>
<feature type="compositionally biased region" description="Low complexity" evidence="5">
    <location>
        <begin position="146"/>
        <end position="158"/>
    </location>
</feature>
<dbReference type="SMR" id="A0A482X112"/>
<feature type="region of interest" description="Disordered" evidence="5">
    <location>
        <begin position="448"/>
        <end position="585"/>
    </location>
</feature>
<evidence type="ECO:0000313" key="8">
    <source>
        <dbReference type="EMBL" id="RZF39312.1"/>
    </source>
</evidence>
<keyword evidence="9" id="KW-1185">Reference proteome</keyword>
<dbReference type="FunCoup" id="A0A482X112">
    <property type="interactions" value="92"/>
</dbReference>
<dbReference type="PROSITE" id="PS50097">
    <property type="entry name" value="BTB"/>
    <property type="match status" value="1"/>
</dbReference>
<feature type="compositionally biased region" description="Acidic residues" evidence="5">
    <location>
        <begin position="515"/>
        <end position="526"/>
    </location>
</feature>
<dbReference type="CDD" id="cd18315">
    <property type="entry name" value="BTB_POZ_BAB-like"/>
    <property type="match status" value="1"/>
</dbReference>
<dbReference type="InterPro" id="IPR051095">
    <property type="entry name" value="Dros_DevTransReg"/>
</dbReference>
<evidence type="ECO:0000256" key="4">
    <source>
        <dbReference type="PROSITE-ProRule" id="PRU00320"/>
    </source>
</evidence>
<dbReference type="InterPro" id="IPR009057">
    <property type="entry name" value="Homeodomain-like_sf"/>
</dbReference>
<dbReference type="InterPro" id="IPR011333">
    <property type="entry name" value="SKP1/BTB/POZ_sf"/>
</dbReference>
<dbReference type="SUPFAM" id="SSF54695">
    <property type="entry name" value="POZ domain"/>
    <property type="match status" value="1"/>
</dbReference>
<feature type="domain" description="BTB" evidence="6">
    <location>
        <begin position="41"/>
        <end position="94"/>
    </location>
</feature>
<accession>A0A482X112</accession>
<dbReference type="Proteomes" id="UP000291343">
    <property type="component" value="Unassembled WGS sequence"/>
</dbReference>
<dbReference type="Pfam" id="PF05225">
    <property type="entry name" value="HTH_psq"/>
    <property type="match status" value="1"/>
</dbReference>
<dbReference type="Gene3D" id="1.10.10.60">
    <property type="entry name" value="Homeodomain-like"/>
    <property type="match status" value="1"/>
</dbReference>
<evidence type="ECO:0000256" key="5">
    <source>
        <dbReference type="SAM" id="MobiDB-lite"/>
    </source>
</evidence>
<dbReference type="PROSITE" id="PS50960">
    <property type="entry name" value="HTH_PSQ"/>
    <property type="match status" value="1"/>
</dbReference>
<evidence type="ECO:0008006" key="10">
    <source>
        <dbReference type="Google" id="ProtNLM"/>
    </source>
</evidence>
<comment type="subcellular location">
    <subcellularLocation>
        <location evidence="1 4">Nucleus</location>
    </subcellularLocation>
</comment>
<dbReference type="PANTHER" id="PTHR23110">
    <property type="entry name" value="BTB DOMAIN TRANSCRIPTION FACTOR"/>
    <property type="match status" value="1"/>
</dbReference>
<dbReference type="Gene3D" id="3.30.710.10">
    <property type="entry name" value="Potassium Channel Kv1.1, Chain A"/>
    <property type="match status" value="1"/>
</dbReference>
<evidence type="ECO:0000256" key="3">
    <source>
        <dbReference type="ARBA" id="ARBA00023242"/>
    </source>
</evidence>
<gene>
    <name evidence="8" type="ORF">LSTR_LSTR007712</name>
</gene>
<feature type="compositionally biased region" description="Polar residues" evidence="5">
    <location>
        <begin position="572"/>
        <end position="585"/>
    </location>
</feature>
<dbReference type="GO" id="GO:0005634">
    <property type="term" value="C:nucleus"/>
    <property type="evidence" value="ECO:0007669"/>
    <property type="project" value="UniProtKB-SubCell"/>
</dbReference>
<feature type="DNA-binding region" description="H-T-H motif" evidence="4">
    <location>
        <begin position="358"/>
        <end position="378"/>
    </location>
</feature>